<reference evidence="2 3" key="1">
    <citation type="submission" date="2018-02" db="EMBL/GenBank/DDBJ databases">
        <authorList>
            <person name="Cohen D.B."/>
            <person name="Kent A.D."/>
        </authorList>
    </citation>
    <scope>NUCLEOTIDE SEQUENCE [LARGE SCALE GENOMIC DNA]</scope>
    <source>
        <strain evidence="2">1</strain>
    </source>
</reference>
<sequence length="112" mass="11262">MLPTSPARGLAAAVAAGTLALTGCSQAAVSAADLYTIGCPALDAVAASGSVAGKVALTGLEKLRDSGQVTGESRQFLDLAITYLKDPAKVPAESKKQIKAACKANGQELKNF</sequence>
<feature type="chain" id="PRO_5014919014" description="Lipoprotein" evidence="1">
    <location>
        <begin position="28"/>
        <end position="112"/>
    </location>
</feature>
<dbReference type="AlphaFoldDB" id="A0A2N9JJQ5"/>
<proteinExistence type="predicted"/>
<dbReference type="OrthoDB" id="3729318at2"/>
<organism evidence="2 3">
    <name type="scientific">Micropruina glycogenica</name>
    <dbReference type="NCBI Taxonomy" id="75385"/>
    <lineage>
        <taxon>Bacteria</taxon>
        <taxon>Bacillati</taxon>
        <taxon>Actinomycetota</taxon>
        <taxon>Actinomycetes</taxon>
        <taxon>Propionibacteriales</taxon>
        <taxon>Nocardioidaceae</taxon>
        <taxon>Micropruina</taxon>
    </lineage>
</organism>
<dbReference type="RefSeq" id="WP_105186826.1">
    <property type="nucleotide sequence ID" value="NZ_BAAAGO010000001.1"/>
</dbReference>
<evidence type="ECO:0000313" key="2">
    <source>
        <dbReference type="EMBL" id="SPD88285.1"/>
    </source>
</evidence>
<feature type="signal peptide" evidence="1">
    <location>
        <begin position="1"/>
        <end position="27"/>
    </location>
</feature>
<evidence type="ECO:0008006" key="4">
    <source>
        <dbReference type="Google" id="ProtNLM"/>
    </source>
</evidence>
<keyword evidence="1" id="KW-0732">Signal</keyword>
<dbReference type="EMBL" id="LT985188">
    <property type="protein sequence ID" value="SPD88285.1"/>
    <property type="molecule type" value="Genomic_DNA"/>
</dbReference>
<dbReference type="KEGG" id="mgg:MPLG2_3255"/>
<accession>A0A2N9JJQ5</accession>
<dbReference type="Proteomes" id="UP000238164">
    <property type="component" value="Chromosome 1"/>
</dbReference>
<name>A0A2N9JJQ5_9ACTN</name>
<gene>
    <name evidence="2" type="ORF">MPLG2_3255</name>
</gene>
<keyword evidence="3" id="KW-1185">Reference proteome</keyword>
<evidence type="ECO:0000256" key="1">
    <source>
        <dbReference type="SAM" id="SignalP"/>
    </source>
</evidence>
<evidence type="ECO:0000313" key="3">
    <source>
        <dbReference type="Proteomes" id="UP000238164"/>
    </source>
</evidence>
<protein>
    <recommendedName>
        <fullName evidence="4">Lipoprotein</fullName>
    </recommendedName>
</protein>